<name>A0A1C4D0A0_BACTU</name>
<organism evidence="2 3">
    <name type="scientific">Bacillus thuringiensis</name>
    <dbReference type="NCBI Taxonomy" id="1428"/>
    <lineage>
        <taxon>Bacteria</taxon>
        <taxon>Bacillati</taxon>
        <taxon>Bacillota</taxon>
        <taxon>Bacilli</taxon>
        <taxon>Bacillales</taxon>
        <taxon>Bacillaceae</taxon>
        <taxon>Bacillus</taxon>
        <taxon>Bacillus cereus group</taxon>
    </lineage>
</organism>
<dbReference type="EMBL" id="FMBI01000027">
    <property type="protein sequence ID" value="SCC24773.1"/>
    <property type="molecule type" value="Genomic_DNA"/>
</dbReference>
<gene>
    <name evidence="2" type="ORF">BTT61001_02165</name>
</gene>
<reference evidence="2 3" key="1">
    <citation type="submission" date="2016-08" db="EMBL/GenBank/DDBJ databases">
        <authorList>
            <person name="Seilhamer J.J."/>
        </authorList>
    </citation>
    <scope>NUCLEOTIDE SEQUENCE [LARGE SCALE GENOMIC DNA]</scope>
    <source>
        <strain evidence="2 3">IEBC_T61001</strain>
    </source>
</reference>
<evidence type="ECO:0000259" key="1">
    <source>
        <dbReference type="PROSITE" id="PS51819"/>
    </source>
</evidence>
<dbReference type="PROSITE" id="PS51819">
    <property type="entry name" value="VOC"/>
    <property type="match status" value="1"/>
</dbReference>
<accession>A0A1C4D0A0</accession>
<evidence type="ECO:0000313" key="3">
    <source>
        <dbReference type="Proteomes" id="UP000195991"/>
    </source>
</evidence>
<evidence type="ECO:0000313" key="2">
    <source>
        <dbReference type="EMBL" id="SCC24773.1"/>
    </source>
</evidence>
<feature type="domain" description="VOC" evidence="1">
    <location>
        <begin position="7"/>
        <end position="24"/>
    </location>
</feature>
<dbReference type="InterPro" id="IPR037523">
    <property type="entry name" value="VOC_core"/>
</dbReference>
<proteinExistence type="predicted"/>
<dbReference type="AlphaFoldDB" id="A0A1C4D0A0"/>
<dbReference type="GO" id="GO:0016740">
    <property type="term" value="F:transferase activity"/>
    <property type="evidence" value="ECO:0007669"/>
    <property type="project" value="UniProtKB-KW"/>
</dbReference>
<protein>
    <submittedName>
        <fullName evidence="2">Aminoglycoside phosphotransferase</fullName>
    </submittedName>
</protein>
<keyword evidence="2" id="KW-0808">Transferase</keyword>
<dbReference type="Proteomes" id="UP000195991">
    <property type="component" value="Unassembled WGS sequence"/>
</dbReference>
<sequence>MNTLQSAIHHIEFWVSDLEESISF</sequence>